<evidence type="ECO:0000256" key="7">
    <source>
        <dbReference type="SAM" id="Phobius"/>
    </source>
</evidence>
<gene>
    <name evidence="10" type="ORF">LCGC14_0771730</name>
</gene>
<feature type="transmembrane region" description="Helical" evidence="7">
    <location>
        <begin position="370"/>
        <end position="394"/>
    </location>
</feature>
<feature type="domain" description="ABC3 transporter permease C-terminal" evidence="8">
    <location>
        <begin position="291"/>
        <end position="402"/>
    </location>
</feature>
<dbReference type="InterPro" id="IPR003838">
    <property type="entry name" value="ABC3_permease_C"/>
</dbReference>
<sequence>MNFSEVINTGFSGLKAHKLRTFLTMLGIIFGVGAVISMLSIGEGAKKEALEIINLMGAKNIIIQNREYEEDKLKIIREKSPGLSLKDFLALQDSVPYIKHLSAQKLIKANFIRSVDGKSEARVIGTDSRYPLTLNLFIDRGRFFDEFDNSQHANVCVIGHQVKRDLFAFKNPLGQRIKINNKWFEVIGTTLKKGKAKGKIEGIEVESIANDIYIPINTALKKFELGENDPQLSEIAVTMEDPGYIRDAAVYIDRLLLRLHRDTEDYKITVPEELLRQAHETQRIFNIAMGFIAGISLLVGGIGIMNIMLASVLERTREIGIRRAIGARQIDILGQFITEAVFISLLGGVIGIAAGFGLSKIVGLYAHWRTIISVFSIVLSFGIAVSVGLIFGIYPAYIAANLRPIEALSYE</sequence>
<protein>
    <recommendedName>
        <fullName evidence="11">FtsX-like permease family protein</fullName>
    </recommendedName>
</protein>
<evidence type="ECO:0000313" key="10">
    <source>
        <dbReference type="EMBL" id="KKN36618.1"/>
    </source>
</evidence>
<dbReference type="InterPro" id="IPR025857">
    <property type="entry name" value="MacB_PCD"/>
</dbReference>
<keyword evidence="3 7" id="KW-0812">Transmembrane</keyword>
<evidence type="ECO:0000256" key="1">
    <source>
        <dbReference type="ARBA" id="ARBA00004651"/>
    </source>
</evidence>
<feature type="transmembrane region" description="Helical" evidence="7">
    <location>
        <begin position="333"/>
        <end position="358"/>
    </location>
</feature>
<dbReference type="EMBL" id="LAZR01001954">
    <property type="protein sequence ID" value="KKN36618.1"/>
    <property type="molecule type" value="Genomic_DNA"/>
</dbReference>
<reference evidence="10" key="1">
    <citation type="journal article" date="2015" name="Nature">
        <title>Complex archaea that bridge the gap between prokaryotes and eukaryotes.</title>
        <authorList>
            <person name="Spang A."/>
            <person name="Saw J.H."/>
            <person name="Jorgensen S.L."/>
            <person name="Zaremba-Niedzwiedzka K."/>
            <person name="Martijn J."/>
            <person name="Lind A.E."/>
            <person name="van Eijk R."/>
            <person name="Schleper C."/>
            <person name="Guy L."/>
            <person name="Ettema T.J."/>
        </authorList>
    </citation>
    <scope>NUCLEOTIDE SEQUENCE</scope>
</reference>
<keyword evidence="5 7" id="KW-0472">Membrane</keyword>
<feature type="transmembrane region" description="Helical" evidence="7">
    <location>
        <begin position="21"/>
        <end position="41"/>
    </location>
</feature>
<evidence type="ECO:0000256" key="3">
    <source>
        <dbReference type="ARBA" id="ARBA00022692"/>
    </source>
</evidence>
<evidence type="ECO:0000256" key="5">
    <source>
        <dbReference type="ARBA" id="ARBA00023136"/>
    </source>
</evidence>
<dbReference type="GO" id="GO:0022857">
    <property type="term" value="F:transmembrane transporter activity"/>
    <property type="evidence" value="ECO:0007669"/>
    <property type="project" value="TreeGrafter"/>
</dbReference>
<evidence type="ECO:0000256" key="4">
    <source>
        <dbReference type="ARBA" id="ARBA00022989"/>
    </source>
</evidence>
<comment type="subcellular location">
    <subcellularLocation>
        <location evidence="1">Cell membrane</location>
        <topology evidence="1">Multi-pass membrane protein</topology>
    </subcellularLocation>
</comment>
<dbReference type="Pfam" id="PF02687">
    <property type="entry name" value="FtsX"/>
    <property type="match status" value="1"/>
</dbReference>
<comment type="caution">
    <text evidence="10">The sequence shown here is derived from an EMBL/GenBank/DDBJ whole genome shotgun (WGS) entry which is preliminary data.</text>
</comment>
<dbReference type="InterPro" id="IPR050250">
    <property type="entry name" value="Macrolide_Exporter_MacB"/>
</dbReference>
<feature type="transmembrane region" description="Helical" evidence="7">
    <location>
        <begin position="284"/>
        <end position="313"/>
    </location>
</feature>
<dbReference type="PANTHER" id="PTHR30572">
    <property type="entry name" value="MEMBRANE COMPONENT OF TRANSPORTER-RELATED"/>
    <property type="match status" value="1"/>
</dbReference>
<proteinExistence type="inferred from homology"/>
<evidence type="ECO:0000256" key="2">
    <source>
        <dbReference type="ARBA" id="ARBA00022475"/>
    </source>
</evidence>
<dbReference type="PANTHER" id="PTHR30572:SF4">
    <property type="entry name" value="ABC TRANSPORTER PERMEASE YTRF"/>
    <property type="match status" value="1"/>
</dbReference>
<keyword evidence="2" id="KW-1003">Cell membrane</keyword>
<dbReference type="GO" id="GO:0005886">
    <property type="term" value="C:plasma membrane"/>
    <property type="evidence" value="ECO:0007669"/>
    <property type="project" value="UniProtKB-SubCell"/>
</dbReference>
<evidence type="ECO:0008006" key="11">
    <source>
        <dbReference type="Google" id="ProtNLM"/>
    </source>
</evidence>
<evidence type="ECO:0000259" key="9">
    <source>
        <dbReference type="Pfam" id="PF12704"/>
    </source>
</evidence>
<organism evidence="10">
    <name type="scientific">marine sediment metagenome</name>
    <dbReference type="NCBI Taxonomy" id="412755"/>
    <lineage>
        <taxon>unclassified sequences</taxon>
        <taxon>metagenomes</taxon>
        <taxon>ecological metagenomes</taxon>
    </lineage>
</organism>
<feature type="domain" description="MacB-like periplasmic core" evidence="9">
    <location>
        <begin position="21"/>
        <end position="244"/>
    </location>
</feature>
<keyword evidence="4 7" id="KW-1133">Transmembrane helix</keyword>
<evidence type="ECO:0000259" key="8">
    <source>
        <dbReference type="Pfam" id="PF02687"/>
    </source>
</evidence>
<dbReference type="Pfam" id="PF12704">
    <property type="entry name" value="MacB_PCD"/>
    <property type="match status" value="1"/>
</dbReference>
<accession>A0A0F9T4X7</accession>
<evidence type="ECO:0000256" key="6">
    <source>
        <dbReference type="ARBA" id="ARBA00038076"/>
    </source>
</evidence>
<name>A0A0F9T4X7_9ZZZZ</name>
<comment type="similarity">
    <text evidence="6">Belongs to the ABC-4 integral membrane protein family.</text>
</comment>
<dbReference type="AlphaFoldDB" id="A0A0F9T4X7"/>